<dbReference type="InterPro" id="IPR058913">
    <property type="entry name" value="Integrase_dom_put"/>
</dbReference>
<dbReference type="PANTHER" id="PTHR46177">
    <property type="entry name" value="INTEGRASE CATALYTIC DOMAIN-CONTAINING PROTEIN"/>
    <property type="match status" value="1"/>
</dbReference>
<gene>
    <name evidence="3" type="ORF">PSTG_06603</name>
</gene>
<comment type="caution">
    <text evidence="3">The sequence shown here is derived from an EMBL/GenBank/DDBJ whole genome shotgun (WGS) entry which is preliminary data.</text>
</comment>
<feature type="compositionally biased region" description="Low complexity" evidence="1">
    <location>
        <begin position="14"/>
        <end position="23"/>
    </location>
</feature>
<feature type="compositionally biased region" description="Basic and acidic residues" evidence="1">
    <location>
        <begin position="1"/>
        <end position="12"/>
    </location>
</feature>
<dbReference type="OrthoDB" id="2506360at2759"/>
<dbReference type="Proteomes" id="UP000054564">
    <property type="component" value="Unassembled WGS sequence"/>
</dbReference>
<reference evidence="4" key="1">
    <citation type="submission" date="2014-03" db="EMBL/GenBank/DDBJ databases">
        <title>The Genome Sequence of Puccinia striiformis f. sp. tritici PST-78.</title>
        <authorList>
            <consortium name="The Broad Institute Genome Sequencing Platform"/>
            <person name="Cuomo C."/>
            <person name="Hulbert S."/>
            <person name="Chen X."/>
            <person name="Walker B."/>
            <person name="Young S.K."/>
            <person name="Zeng Q."/>
            <person name="Gargeya S."/>
            <person name="Fitzgerald M."/>
            <person name="Haas B."/>
            <person name="Abouelleil A."/>
            <person name="Alvarado L."/>
            <person name="Arachchi H.M."/>
            <person name="Berlin A.M."/>
            <person name="Chapman S.B."/>
            <person name="Goldberg J."/>
            <person name="Griggs A."/>
            <person name="Gujja S."/>
            <person name="Hansen M."/>
            <person name="Howarth C."/>
            <person name="Imamovic A."/>
            <person name="Larimer J."/>
            <person name="McCowan C."/>
            <person name="Montmayeur A."/>
            <person name="Murphy C."/>
            <person name="Neiman D."/>
            <person name="Pearson M."/>
            <person name="Priest M."/>
            <person name="Roberts A."/>
            <person name="Saif S."/>
            <person name="Shea T."/>
            <person name="Sisk P."/>
            <person name="Sykes S."/>
            <person name="Wortman J."/>
            <person name="Nusbaum C."/>
            <person name="Birren B."/>
        </authorList>
    </citation>
    <scope>NUCLEOTIDE SEQUENCE [LARGE SCALE GENOMIC DNA]</scope>
    <source>
        <strain evidence="4">race PST-78</strain>
    </source>
</reference>
<organism evidence="3 4">
    <name type="scientific">Puccinia striiformis f. sp. tritici PST-78</name>
    <dbReference type="NCBI Taxonomy" id="1165861"/>
    <lineage>
        <taxon>Eukaryota</taxon>
        <taxon>Fungi</taxon>
        <taxon>Dikarya</taxon>
        <taxon>Basidiomycota</taxon>
        <taxon>Pucciniomycotina</taxon>
        <taxon>Pucciniomycetes</taxon>
        <taxon>Pucciniales</taxon>
        <taxon>Pucciniaceae</taxon>
        <taxon>Puccinia</taxon>
    </lineage>
</organism>
<proteinExistence type="predicted"/>
<evidence type="ECO:0000256" key="1">
    <source>
        <dbReference type="SAM" id="MobiDB-lite"/>
    </source>
</evidence>
<feature type="region of interest" description="Disordered" evidence="1">
    <location>
        <begin position="1"/>
        <end position="36"/>
    </location>
</feature>
<evidence type="ECO:0000259" key="2">
    <source>
        <dbReference type="Pfam" id="PF24764"/>
    </source>
</evidence>
<dbReference type="EMBL" id="AJIL01000039">
    <property type="protein sequence ID" value="KNF00193.1"/>
    <property type="molecule type" value="Genomic_DNA"/>
</dbReference>
<dbReference type="PANTHER" id="PTHR46177:SF1">
    <property type="entry name" value="INTEGRASE CATALYTIC DOMAIN-CONTAINING PROTEIN"/>
    <property type="match status" value="1"/>
</dbReference>
<protein>
    <recommendedName>
        <fullName evidence="2">Integrase core domain-containing protein</fullName>
    </recommendedName>
</protein>
<name>A0A0L0VLM9_9BASI</name>
<dbReference type="AlphaFoldDB" id="A0A0L0VLM9"/>
<dbReference type="Pfam" id="PF24764">
    <property type="entry name" value="rva_4"/>
    <property type="match status" value="1"/>
</dbReference>
<keyword evidence="4" id="KW-1185">Reference proteome</keyword>
<evidence type="ECO:0000313" key="3">
    <source>
        <dbReference type="EMBL" id="KNF00193.1"/>
    </source>
</evidence>
<accession>A0A0L0VLM9</accession>
<sequence length="293" mass="32960">MDIKSSITDRTEFSGSDDTSDSSAAEQHKAKAVASEDAIRNTVGELLALGHKGPRIIQIPLVQHRISISPSTLTRKHQLWGLRKNEIPKPAVSELSPPICDSLLSSYSKGLNLQEIQARLTQETGITVIIRSIKRYLSRLDLRLNGDDLADGKVTLEKVCRAIDHIQKYLLHNNTGWRRVKTLLMRNYNIRIPRRVVYKLLQGIDPKGVTGRLKQTCKRHVFHVRGPNHVWAIDGHDKLKPFGITVYGFIDAWSRKILGLFVHVTNNDPKHIGVYCLKLVLRLGGIPLKVTAD</sequence>
<feature type="domain" description="Integrase core" evidence="2">
    <location>
        <begin position="221"/>
        <end position="292"/>
    </location>
</feature>
<evidence type="ECO:0000313" key="4">
    <source>
        <dbReference type="Proteomes" id="UP000054564"/>
    </source>
</evidence>